<sequence length="152" mass="17340">GFADDLGPVNWYRNDCGVFNLVDGKVECFARRDRHNQNYFWFFPMPWNICEHTKNQATNAENWKRLLLQTSANNTSRGKTQSSTRTISTSNSNNINSASSTNNRTSNAPAMIRAKEPVKKTNKKVQQQRHNNNSKVGSNRFEALLLDEDADD</sequence>
<organism evidence="2 3">
    <name type="scientific">Linum tenue</name>
    <dbReference type="NCBI Taxonomy" id="586396"/>
    <lineage>
        <taxon>Eukaryota</taxon>
        <taxon>Viridiplantae</taxon>
        <taxon>Streptophyta</taxon>
        <taxon>Embryophyta</taxon>
        <taxon>Tracheophyta</taxon>
        <taxon>Spermatophyta</taxon>
        <taxon>Magnoliopsida</taxon>
        <taxon>eudicotyledons</taxon>
        <taxon>Gunneridae</taxon>
        <taxon>Pentapetalae</taxon>
        <taxon>rosids</taxon>
        <taxon>fabids</taxon>
        <taxon>Malpighiales</taxon>
        <taxon>Linaceae</taxon>
        <taxon>Linum</taxon>
    </lineage>
</organism>
<feature type="compositionally biased region" description="Low complexity" evidence="1">
    <location>
        <begin position="82"/>
        <end position="108"/>
    </location>
</feature>
<keyword evidence="3" id="KW-1185">Reference proteome</keyword>
<dbReference type="AlphaFoldDB" id="A0AAV0R327"/>
<name>A0AAV0R327_9ROSI</name>
<feature type="compositionally biased region" description="Polar residues" evidence="1">
    <location>
        <begin position="69"/>
        <end position="81"/>
    </location>
</feature>
<dbReference type="EMBL" id="CAMGYJ010000010">
    <property type="protein sequence ID" value="CAI0552119.1"/>
    <property type="molecule type" value="Genomic_DNA"/>
</dbReference>
<dbReference type="Proteomes" id="UP001154282">
    <property type="component" value="Unassembled WGS sequence"/>
</dbReference>
<comment type="caution">
    <text evidence="2">The sequence shown here is derived from an EMBL/GenBank/DDBJ whole genome shotgun (WGS) entry which is preliminary data.</text>
</comment>
<proteinExistence type="predicted"/>
<reference evidence="2" key="1">
    <citation type="submission" date="2022-08" db="EMBL/GenBank/DDBJ databases">
        <authorList>
            <person name="Gutierrez-Valencia J."/>
        </authorList>
    </citation>
    <scope>NUCLEOTIDE SEQUENCE</scope>
</reference>
<feature type="region of interest" description="Disordered" evidence="1">
    <location>
        <begin position="69"/>
        <end position="152"/>
    </location>
</feature>
<gene>
    <name evidence="2" type="ORF">LITE_LOCUS46269</name>
</gene>
<evidence type="ECO:0000313" key="2">
    <source>
        <dbReference type="EMBL" id="CAI0552119.1"/>
    </source>
</evidence>
<evidence type="ECO:0000256" key="1">
    <source>
        <dbReference type="SAM" id="MobiDB-lite"/>
    </source>
</evidence>
<feature type="compositionally biased region" description="Polar residues" evidence="1">
    <location>
        <begin position="128"/>
        <end position="137"/>
    </location>
</feature>
<feature type="non-terminal residue" evidence="2">
    <location>
        <position position="1"/>
    </location>
</feature>
<accession>A0AAV0R327</accession>
<evidence type="ECO:0000313" key="3">
    <source>
        <dbReference type="Proteomes" id="UP001154282"/>
    </source>
</evidence>
<protein>
    <submittedName>
        <fullName evidence="2">Uncharacterized protein</fullName>
    </submittedName>
</protein>